<evidence type="ECO:0000259" key="28">
    <source>
        <dbReference type="PROSITE" id="PS50850"/>
    </source>
</evidence>
<dbReference type="Proteomes" id="UP001107558">
    <property type="component" value="Chromosome 2"/>
</dbReference>
<evidence type="ECO:0000256" key="5">
    <source>
        <dbReference type="ARBA" id="ARBA00022448"/>
    </source>
</evidence>
<name>A0A9J6C159_POLVA</name>
<gene>
    <name evidence="29" type="ORF">PVAND_005475</name>
</gene>
<keyword evidence="6" id="KW-1003">Cell membrane</keyword>
<dbReference type="InterPro" id="IPR011701">
    <property type="entry name" value="MFS"/>
</dbReference>
<dbReference type="PANTHER" id="PTHR11662:SF457">
    <property type="entry name" value="MAJOR FACILITATOR SUPERFAMILY TRANSPORTER 3"/>
    <property type="match status" value="1"/>
</dbReference>
<feature type="transmembrane region" description="Helical" evidence="27">
    <location>
        <begin position="384"/>
        <end position="404"/>
    </location>
</feature>
<feature type="transmembrane region" description="Helical" evidence="27">
    <location>
        <begin position="449"/>
        <end position="471"/>
    </location>
</feature>
<feature type="transmembrane region" description="Helical" evidence="27">
    <location>
        <begin position="191"/>
        <end position="211"/>
    </location>
</feature>
<evidence type="ECO:0000256" key="25">
    <source>
        <dbReference type="ARBA" id="ARBA00081925"/>
    </source>
</evidence>
<evidence type="ECO:0000256" key="12">
    <source>
        <dbReference type="ARBA" id="ARBA00023180"/>
    </source>
</evidence>
<evidence type="ECO:0000256" key="17">
    <source>
        <dbReference type="ARBA" id="ARBA00050625"/>
    </source>
</evidence>
<evidence type="ECO:0000256" key="8">
    <source>
        <dbReference type="ARBA" id="ARBA00022847"/>
    </source>
</evidence>
<comment type="catalytic activity">
    <reaction evidence="17">
        <text>N-acetylneuraminate(in) + H(+)(in) = N-acetylneuraminate(out) + H(+)(out)</text>
        <dbReference type="Rhea" id="RHEA:28987"/>
        <dbReference type="ChEBI" id="CHEBI:15378"/>
        <dbReference type="ChEBI" id="CHEBI:35418"/>
    </reaction>
    <physiologicalReaction direction="right-to-left" evidence="17">
        <dbReference type="Rhea" id="RHEA:28989"/>
    </physiologicalReaction>
</comment>
<keyword evidence="30" id="KW-1185">Reference proteome</keyword>
<dbReference type="GO" id="GO:0015293">
    <property type="term" value="F:symporter activity"/>
    <property type="evidence" value="ECO:0007669"/>
    <property type="project" value="UniProtKB-KW"/>
</dbReference>
<evidence type="ECO:0000256" key="15">
    <source>
        <dbReference type="ARBA" id="ARBA00050101"/>
    </source>
</evidence>
<evidence type="ECO:0000313" key="30">
    <source>
        <dbReference type="Proteomes" id="UP001107558"/>
    </source>
</evidence>
<evidence type="ECO:0000256" key="21">
    <source>
        <dbReference type="ARBA" id="ARBA00056891"/>
    </source>
</evidence>
<comment type="subcellular location">
    <subcellularLocation>
        <location evidence="2">Basolateral cell membrane</location>
        <topology evidence="2">Multi-pass membrane protein</topology>
    </subcellularLocation>
    <subcellularLocation>
        <location evidence="3">Cytoplasmic vesicle</location>
        <location evidence="3">Secretory vesicle membrane</location>
        <topology evidence="3">Multi-pass membrane protein</topology>
    </subcellularLocation>
    <subcellularLocation>
        <location evidence="1">Cytoplasmic vesicle</location>
        <location evidence="1">Secretory vesicle</location>
        <location evidence="1">Synaptic vesicle membrane</location>
    </subcellularLocation>
    <subcellularLocation>
        <location evidence="4">Lysosome membrane</location>
    </subcellularLocation>
</comment>
<comment type="catalytic activity">
    <reaction evidence="15">
        <text>2 nitrate(out) + H(+)(out) = 2 nitrate(in) + H(+)(in)</text>
        <dbReference type="Rhea" id="RHEA:71539"/>
        <dbReference type="ChEBI" id="CHEBI:15378"/>
        <dbReference type="ChEBI" id="CHEBI:17632"/>
    </reaction>
    <physiologicalReaction direction="left-to-right" evidence="15">
        <dbReference type="Rhea" id="RHEA:71540"/>
    </physiologicalReaction>
</comment>
<evidence type="ECO:0000256" key="4">
    <source>
        <dbReference type="ARBA" id="ARBA00004656"/>
    </source>
</evidence>
<evidence type="ECO:0000256" key="3">
    <source>
        <dbReference type="ARBA" id="ARBA00004638"/>
    </source>
</evidence>
<keyword evidence="11 27" id="KW-0472">Membrane</keyword>
<dbReference type="FunFam" id="1.20.1250.20:FF:000003">
    <property type="entry name" value="Solute carrier family 17 member 3"/>
    <property type="match status" value="1"/>
</dbReference>
<evidence type="ECO:0000256" key="22">
    <source>
        <dbReference type="ARBA" id="ARBA00069713"/>
    </source>
</evidence>
<feature type="transmembrane region" description="Helical" evidence="27">
    <location>
        <begin position="359"/>
        <end position="378"/>
    </location>
</feature>
<evidence type="ECO:0000256" key="27">
    <source>
        <dbReference type="SAM" id="Phobius"/>
    </source>
</evidence>
<dbReference type="Gene3D" id="1.20.1250.20">
    <property type="entry name" value="MFS general substrate transporter like domains"/>
    <property type="match status" value="2"/>
</dbReference>
<evidence type="ECO:0000256" key="26">
    <source>
        <dbReference type="SAM" id="MobiDB-lite"/>
    </source>
</evidence>
<feature type="transmembrane region" description="Helical" evidence="27">
    <location>
        <begin position="416"/>
        <end position="437"/>
    </location>
</feature>
<keyword evidence="8" id="KW-0769">Symport</keyword>
<evidence type="ECO:0000256" key="11">
    <source>
        <dbReference type="ARBA" id="ARBA00023136"/>
    </source>
</evidence>
<evidence type="ECO:0000256" key="13">
    <source>
        <dbReference type="ARBA" id="ARBA00023228"/>
    </source>
</evidence>
<evidence type="ECO:0000256" key="20">
    <source>
        <dbReference type="ARBA" id="ARBA00051612"/>
    </source>
</evidence>
<keyword evidence="12" id="KW-0325">Glycoprotein</keyword>
<feature type="compositionally biased region" description="Basic and acidic residues" evidence="26">
    <location>
        <begin position="481"/>
        <end position="508"/>
    </location>
</feature>
<evidence type="ECO:0000256" key="2">
    <source>
        <dbReference type="ARBA" id="ARBA00004554"/>
    </source>
</evidence>
<evidence type="ECO:0000256" key="18">
    <source>
        <dbReference type="ARBA" id="ARBA00051403"/>
    </source>
</evidence>
<feature type="region of interest" description="Disordered" evidence="26">
    <location>
        <begin position="478"/>
        <end position="508"/>
    </location>
</feature>
<protein>
    <recommendedName>
        <fullName evidence="22">Sialin</fullName>
    </recommendedName>
    <alternativeName>
        <fullName evidence="25">H(+)/nitrate cotransporter</fullName>
    </alternativeName>
    <alternativeName>
        <fullName evidence="23">H(+)/sialic acid cotransporter</fullName>
    </alternativeName>
    <alternativeName>
        <fullName evidence="24">Vesicular excitatory amino acid transporter</fullName>
    </alternativeName>
</protein>
<organism evidence="29 30">
    <name type="scientific">Polypedilum vanderplanki</name>
    <name type="common">Sleeping chironomid midge</name>
    <dbReference type="NCBI Taxonomy" id="319348"/>
    <lineage>
        <taxon>Eukaryota</taxon>
        <taxon>Metazoa</taxon>
        <taxon>Ecdysozoa</taxon>
        <taxon>Arthropoda</taxon>
        <taxon>Hexapoda</taxon>
        <taxon>Insecta</taxon>
        <taxon>Pterygota</taxon>
        <taxon>Neoptera</taxon>
        <taxon>Endopterygota</taxon>
        <taxon>Diptera</taxon>
        <taxon>Nematocera</taxon>
        <taxon>Chironomoidea</taxon>
        <taxon>Chironomidae</taxon>
        <taxon>Chironominae</taxon>
        <taxon>Polypedilum</taxon>
        <taxon>Polypedilum</taxon>
    </lineage>
</organism>
<dbReference type="GO" id="GO:0005765">
    <property type="term" value="C:lysosomal membrane"/>
    <property type="evidence" value="ECO:0007669"/>
    <property type="project" value="UniProtKB-SubCell"/>
</dbReference>
<evidence type="ECO:0000313" key="29">
    <source>
        <dbReference type="EMBL" id="KAG5675581.1"/>
    </source>
</evidence>
<evidence type="ECO:0000256" key="6">
    <source>
        <dbReference type="ARBA" id="ARBA00022475"/>
    </source>
</evidence>
<feature type="transmembrane region" description="Helical" evidence="27">
    <location>
        <begin position="20"/>
        <end position="48"/>
    </location>
</feature>
<keyword evidence="13" id="KW-0458">Lysosome</keyword>
<feature type="transmembrane region" description="Helical" evidence="27">
    <location>
        <begin position="284"/>
        <end position="301"/>
    </location>
</feature>
<dbReference type="GO" id="GO:0046942">
    <property type="term" value="P:carboxylic acid transport"/>
    <property type="evidence" value="ECO:0007669"/>
    <property type="project" value="UniProtKB-ARBA"/>
</dbReference>
<comment type="caution">
    <text evidence="29">The sequence shown here is derived from an EMBL/GenBank/DDBJ whole genome shotgun (WGS) entry which is preliminary data.</text>
</comment>
<dbReference type="FunFam" id="1.20.1250.20:FF:000067">
    <property type="entry name" value="sialin isoform X2"/>
    <property type="match status" value="1"/>
</dbReference>
<evidence type="ECO:0000256" key="23">
    <source>
        <dbReference type="ARBA" id="ARBA00080244"/>
    </source>
</evidence>
<dbReference type="GO" id="GO:0030672">
    <property type="term" value="C:synaptic vesicle membrane"/>
    <property type="evidence" value="ECO:0007669"/>
    <property type="project" value="UniProtKB-SubCell"/>
</dbReference>
<keyword evidence="14" id="KW-0968">Cytoplasmic vesicle</keyword>
<evidence type="ECO:0000256" key="7">
    <source>
        <dbReference type="ARBA" id="ARBA00022692"/>
    </source>
</evidence>
<dbReference type="GO" id="GO:0016323">
    <property type="term" value="C:basolateral plasma membrane"/>
    <property type="evidence" value="ECO:0007669"/>
    <property type="project" value="UniProtKB-SubCell"/>
</dbReference>
<comment type="catalytic activity">
    <reaction evidence="16">
        <text>L-aspartate(out) = L-aspartate(in)</text>
        <dbReference type="Rhea" id="RHEA:66332"/>
        <dbReference type="ChEBI" id="CHEBI:29991"/>
    </reaction>
    <physiologicalReaction direction="left-to-right" evidence="16">
        <dbReference type="Rhea" id="RHEA:66333"/>
    </physiologicalReaction>
</comment>
<feature type="domain" description="Major facilitator superfamily (MFS) profile" evidence="28">
    <location>
        <begin position="15"/>
        <end position="476"/>
    </location>
</feature>
<evidence type="ECO:0000256" key="14">
    <source>
        <dbReference type="ARBA" id="ARBA00023329"/>
    </source>
</evidence>
<dbReference type="AlphaFoldDB" id="A0A9J6C159"/>
<evidence type="ECO:0000256" key="24">
    <source>
        <dbReference type="ARBA" id="ARBA00081195"/>
    </source>
</evidence>
<evidence type="ECO:0000256" key="9">
    <source>
        <dbReference type="ARBA" id="ARBA00022989"/>
    </source>
</evidence>
<feature type="transmembrane region" description="Helical" evidence="27">
    <location>
        <begin position="217"/>
        <end position="238"/>
    </location>
</feature>
<keyword evidence="9 27" id="KW-1133">Transmembrane helix</keyword>
<dbReference type="GO" id="GO:0006820">
    <property type="term" value="P:monoatomic anion transport"/>
    <property type="evidence" value="ECO:0007669"/>
    <property type="project" value="TreeGrafter"/>
</dbReference>
<feature type="transmembrane region" description="Helical" evidence="27">
    <location>
        <begin position="321"/>
        <end position="338"/>
    </location>
</feature>
<sequence length="508" mass="55279">MAVGEVPARGNIIPCIPARYILSVLSSIGMAIIYGLKVNLSVAMVAMVNHTAIKLSSHGNEHGPISIVNSTIEECEADPPKAGTTGDQDGPFTWDTTSQGIILSCYFWGYLVSQIPGAKIASKFSAKYVMWFAVFINVVCTLLTPPAAHLGVWAVVIMRVLEGIGGGVTFPAEHTLIASWAPPNERSTISSIIYAGTALGTVISMLMAGILADLFGWASIFYVMGGLSCIWLVLWIIFIQDTPSKQPLISQDERDYINNSLGSSGGHHGPSKTPWGAIFRSKPFYGILIAHMCNNFGWYMLLIELPIYMNGVLKFQIKENAVFTATPFLTLWFFSIFISKTLDTLRARGSITTTTARKIATMVSSVIPLFCLLALCFVGCRKMLAVLIAGIGVTSIGAMFSGFLSNHIDLAPNHAGMLMAFTNTMATLPGISVPIFVGKLTHSDPTIGSWRIIFGVTIFLYIIEIIAYLYLASGEEQPWNKTEDEKRGPEMTPLKDKSQSDYKTKDEA</sequence>
<dbReference type="Pfam" id="PF07690">
    <property type="entry name" value="MFS_1"/>
    <property type="match status" value="1"/>
</dbReference>
<dbReference type="InterPro" id="IPR050382">
    <property type="entry name" value="MFS_Na/Anion_cotransporter"/>
</dbReference>
<dbReference type="CDD" id="cd17318">
    <property type="entry name" value="MFS_SLC17"/>
    <property type="match status" value="1"/>
</dbReference>
<comment type="catalytic activity">
    <reaction evidence="19">
        <text>L-glutamate(out) = L-glutamate(in)</text>
        <dbReference type="Rhea" id="RHEA:66336"/>
        <dbReference type="ChEBI" id="CHEBI:29985"/>
    </reaction>
    <physiologicalReaction direction="left-to-right" evidence="19">
        <dbReference type="Rhea" id="RHEA:66337"/>
    </physiologicalReaction>
</comment>
<evidence type="ECO:0000256" key="16">
    <source>
        <dbReference type="ARBA" id="ARBA00050554"/>
    </source>
</evidence>
<comment type="catalytic activity">
    <reaction evidence="20">
        <text>D-glucuronate(out) + H(+)(out) = D-glucuronate(in) + H(+)(in)</text>
        <dbReference type="Rhea" id="RHEA:72591"/>
        <dbReference type="ChEBI" id="CHEBI:15378"/>
        <dbReference type="ChEBI" id="CHEBI:58720"/>
    </reaction>
    <physiologicalReaction direction="left-to-right" evidence="20">
        <dbReference type="Rhea" id="RHEA:72592"/>
    </physiologicalReaction>
</comment>
<dbReference type="PANTHER" id="PTHR11662">
    <property type="entry name" value="SOLUTE CARRIER FAMILY 17"/>
    <property type="match status" value="1"/>
</dbReference>
<comment type="catalytic activity">
    <reaction evidence="18">
        <text>N-acetyl-L-aspartyl-L-glutamate(out) = N-acetyl-L-aspartyl-L-glutamate(in)</text>
        <dbReference type="Rhea" id="RHEA:72599"/>
        <dbReference type="ChEBI" id="CHEBI:76931"/>
    </reaction>
    <physiologicalReaction direction="left-to-right" evidence="18">
        <dbReference type="Rhea" id="RHEA:72600"/>
    </physiologicalReaction>
</comment>
<keyword evidence="5" id="KW-0813">Transport</keyword>
<dbReference type="InterPro" id="IPR036259">
    <property type="entry name" value="MFS_trans_sf"/>
</dbReference>
<comment type="function">
    <text evidence="21">Receptor for CM101, a polysaccharide produced by group B Streptococcus with antipathoangiogenic properties.</text>
</comment>
<evidence type="ECO:0000256" key="10">
    <source>
        <dbReference type="ARBA" id="ARBA00023018"/>
    </source>
</evidence>
<proteinExistence type="predicted"/>
<keyword evidence="7 27" id="KW-0812">Transmembrane</keyword>
<evidence type="ECO:0000256" key="1">
    <source>
        <dbReference type="ARBA" id="ARBA00004432"/>
    </source>
</evidence>
<dbReference type="EMBL" id="JADBJN010000002">
    <property type="protein sequence ID" value="KAG5675581.1"/>
    <property type="molecule type" value="Genomic_DNA"/>
</dbReference>
<feature type="transmembrane region" description="Helical" evidence="27">
    <location>
        <begin position="128"/>
        <end position="144"/>
    </location>
</feature>
<dbReference type="SUPFAM" id="SSF103473">
    <property type="entry name" value="MFS general substrate transporter"/>
    <property type="match status" value="1"/>
</dbReference>
<dbReference type="InterPro" id="IPR020846">
    <property type="entry name" value="MFS_dom"/>
</dbReference>
<dbReference type="PROSITE" id="PS50850">
    <property type="entry name" value="MFS"/>
    <property type="match status" value="1"/>
</dbReference>
<keyword evidence="10" id="KW-0770">Synapse</keyword>
<accession>A0A9J6C159</accession>
<reference evidence="29" key="1">
    <citation type="submission" date="2021-03" db="EMBL/GenBank/DDBJ databases">
        <title>Chromosome level genome of the anhydrobiotic midge Polypedilum vanderplanki.</title>
        <authorList>
            <person name="Yoshida Y."/>
            <person name="Kikawada T."/>
            <person name="Gusev O."/>
        </authorList>
    </citation>
    <scope>NUCLEOTIDE SEQUENCE</scope>
    <source>
        <strain evidence="29">NIAS01</strain>
        <tissue evidence="29">Whole body or cell culture</tissue>
    </source>
</reference>
<dbReference type="OrthoDB" id="2985014at2759"/>
<evidence type="ECO:0000256" key="19">
    <source>
        <dbReference type="ARBA" id="ARBA00051447"/>
    </source>
</evidence>